<reference evidence="8" key="1">
    <citation type="submission" date="2021-04" db="EMBL/GenBank/DDBJ databases">
        <authorList>
            <consortium name="Molecular Ecology Group"/>
        </authorList>
    </citation>
    <scope>NUCLEOTIDE SEQUENCE</scope>
</reference>
<dbReference type="EMBL" id="CAJHNH020001060">
    <property type="protein sequence ID" value="CAG5121310.1"/>
    <property type="molecule type" value="Genomic_DNA"/>
</dbReference>
<organism evidence="8 9">
    <name type="scientific">Candidula unifasciata</name>
    <dbReference type="NCBI Taxonomy" id="100452"/>
    <lineage>
        <taxon>Eukaryota</taxon>
        <taxon>Metazoa</taxon>
        <taxon>Spiralia</taxon>
        <taxon>Lophotrochozoa</taxon>
        <taxon>Mollusca</taxon>
        <taxon>Gastropoda</taxon>
        <taxon>Heterobranchia</taxon>
        <taxon>Euthyneura</taxon>
        <taxon>Panpulmonata</taxon>
        <taxon>Eupulmonata</taxon>
        <taxon>Stylommatophora</taxon>
        <taxon>Helicina</taxon>
        <taxon>Helicoidea</taxon>
        <taxon>Geomitridae</taxon>
        <taxon>Candidula</taxon>
    </lineage>
</organism>
<gene>
    <name evidence="8" type="ORF">CUNI_LOCUS6868</name>
</gene>
<evidence type="ECO:0000256" key="6">
    <source>
        <dbReference type="ARBA" id="ARBA00023242"/>
    </source>
</evidence>
<evidence type="ECO:0000313" key="9">
    <source>
        <dbReference type="Proteomes" id="UP000678393"/>
    </source>
</evidence>
<keyword evidence="5" id="KW-0804">Transcription</keyword>
<feature type="region of interest" description="Disordered" evidence="7">
    <location>
        <begin position="1"/>
        <end position="22"/>
    </location>
</feature>
<evidence type="ECO:0000256" key="4">
    <source>
        <dbReference type="ARBA" id="ARBA00023125"/>
    </source>
</evidence>
<dbReference type="GO" id="GO:0000981">
    <property type="term" value="F:DNA-binding transcription factor activity, RNA polymerase II-specific"/>
    <property type="evidence" value="ECO:0007669"/>
    <property type="project" value="TreeGrafter"/>
</dbReference>
<dbReference type="InterPro" id="IPR051882">
    <property type="entry name" value="ATF_bZIP_TF"/>
</dbReference>
<dbReference type="OrthoDB" id="644067at2759"/>
<feature type="region of interest" description="Disordered" evidence="7">
    <location>
        <begin position="130"/>
        <end position="159"/>
    </location>
</feature>
<evidence type="ECO:0000256" key="3">
    <source>
        <dbReference type="ARBA" id="ARBA00023015"/>
    </source>
</evidence>
<dbReference type="GO" id="GO:0000978">
    <property type="term" value="F:RNA polymerase II cis-regulatory region sequence-specific DNA binding"/>
    <property type="evidence" value="ECO:0007669"/>
    <property type="project" value="TreeGrafter"/>
</dbReference>
<keyword evidence="4" id="KW-0238">DNA-binding</keyword>
<evidence type="ECO:0000256" key="1">
    <source>
        <dbReference type="ARBA" id="ARBA00004167"/>
    </source>
</evidence>
<feature type="compositionally biased region" description="Polar residues" evidence="7">
    <location>
        <begin position="1"/>
        <end position="14"/>
    </location>
</feature>
<dbReference type="PANTHER" id="PTHR46164:SF3">
    <property type="entry name" value="ATF6, ISOFORM C"/>
    <property type="match status" value="1"/>
</dbReference>
<sequence>HGTPSFSSQTQAVPNSEVDGPAVSGSNYPVQVFNGSFYSRQQLLSTIPQRNDTFYVLSFSTDYFLVPASAHNKTMRPRMSLLMPVVTPSVNDSRLYSIGVMQIDCEILNTNLIHLYRSAFTEETLNNSTAYASSESNHRGDRENSEDVHAKQEEHSSTAKKTYKNIKYWEKLRKTTTV</sequence>
<comment type="caution">
    <text evidence="8">The sequence shown here is derived from an EMBL/GenBank/DDBJ whole genome shotgun (WGS) entry which is preliminary data.</text>
</comment>
<dbReference type="GO" id="GO:0005634">
    <property type="term" value="C:nucleus"/>
    <property type="evidence" value="ECO:0007669"/>
    <property type="project" value="TreeGrafter"/>
</dbReference>
<proteinExistence type="inferred from homology"/>
<dbReference type="GO" id="GO:0030968">
    <property type="term" value="P:endoplasmic reticulum unfolded protein response"/>
    <property type="evidence" value="ECO:0007669"/>
    <property type="project" value="TreeGrafter"/>
</dbReference>
<accession>A0A8S3Z152</accession>
<keyword evidence="6" id="KW-0539">Nucleus</keyword>
<feature type="non-terminal residue" evidence="8">
    <location>
        <position position="178"/>
    </location>
</feature>
<dbReference type="GO" id="GO:0016020">
    <property type="term" value="C:membrane"/>
    <property type="evidence" value="ECO:0007669"/>
    <property type="project" value="UniProtKB-SubCell"/>
</dbReference>
<feature type="compositionally biased region" description="Basic and acidic residues" evidence="7">
    <location>
        <begin position="136"/>
        <end position="157"/>
    </location>
</feature>
<dbReference type="AlphaFoldDB" id="A0A8S3Z152"/>
<dbReference type="PANTHER" id="PTHR46164">
    <property type="entry name" value="ATF6, ISOFORM C"/>
    <property type="match status" value="1"/>
</dbReference>
<evidence type="ECO:0000256" key="2">
    <source>
        <dbReference type="ARBA" id="ARBA00009050"/>
    </source>
</evidence>
<evidence type="ECO:0000256" key="7">
    <source>
        <dbReference type="SAM" id="MobiDB-lite"/>
    </source>
</evidence>
<evidence type="ECO:0000256" key="5">
    <source>
        <dbReference type="ARBA" id="ARBA00023163"/>
    </source>
</evidence>
<keyword evidence="9" id="KW-1185">Reference proteome</keyword>
<comment type="similarity">
    <text evidence="2">Belongs to the bZIP family. ATF subfamily.</text>
</comment>
<protein>
    <submittedName>
        <fullName evidence="8">Uncharacterized protein</fullName>
    </submittedName>
</protein>
<comment type="subcellular location">
    <subcellularLocation>
        <location evidence="1">Membrane</location>
        <topology evidence="1">Single-pass membrane protein</topology>
    </subcellularLocation>
</comment>
<keyword evidence="3" id="KW-0805">Transcription regulation</keyword>
<dbReference type="Proteomes" id="UP000678393">
    <property type="component" value="Unassembled WGS sequence"/>
</dbReference>
<name>A0A8S3Z152_9EUPU</name>
<evidence type="ECO:0000313" key="8">
    <source>
        <dbReference type="EMBL" id="CAG5121310.1"/>
    </source>
</evidence>